<gene>
    <name evidence="1" type="ORF">TKK_006406</name>
</gene>
<evidence type="ECO:0000313" key="1">
    <source>
        <dbReference type="EMBL" id="KAL3400566.1"/>
    </source>
</evidence>
<proteinExistence type="predicted"/>
<dbReference type="EMBL" id="JBJJXI010000051">
    <property type="protein sequence ID" value="KAL3400566.1"/>
    <property type="molecule type" value="Genomic_DNA"/>
</dbReference>
<name>A0ABD2X5D1_9HYME</name>
<organism evidence="1 2">
    <name type="scientific">Trichogramma kaykai</name>
    <dbReference type="NCBI Taxonomy" id="54128"/>
    <lineage>
        <taxon>Eukaryota</taxon>
        <taxon>Metazoa</taxon>
        <taxon>Ecdysozoa</taxon>
        <taxon>Arthropoda</taxon>
        <taxon>Hexapoda</taxon>
        <taxon>Insecta</taxon>
        <taxon>Pterygota</taxon>
        <taxon>Neoptera</taxon>
        <taxon>Endopterygota</taxon>
        <taxon>Hymenoptera</taxon>
        <taxon>Apocrita</taxon>
        <taxon>Proctotrupomorpha</taxon>
        <taxon>Chalcidoidea</taxon>
        <taxon>Trichogrammatidae</taxon>
        <taxon>Trichogramma</taxon>
    </lineage>
</organism>
<protein>
    <submittedName>
        <fullName evidence="1">Uncharacterized protein</fullName>
    </submittedName>
</protein>
<dbReference type="AlphaFoldDB" id="A0ABD2X5D1"/>
<dbReference type="Proteomes" id="UP001627154">
    <property type="component" value="Unassembled WGS sequence"/>
</dbReference>
<keyword evidence="2" id="KW-1185">Reference proteome</keyword>
<comment type="caution">
    <text evidence="1">The sequence shown here is derived from an EMBL/GenBank/DDBJ whole genome shotgun (WGS) entry which is preliminary data.</text>
</comment>
<reference evidence="1 2" key="1">
    <citation type="journal article" date="2024" name="bioRxiv">
        <title>A reference genome for Trichogramma kaykai: A tiny desert-dwelling parasitoid wasp with competing sex-ratio distorters.</title>
        <authorList>
            <person name="Culotta J."/>
            <person name="Lindsey A.R."/>
        </authorList>
    </citation>
    <scope>NUCLEOTIDE SEQUENCE [LARGE SCALE GENOMIC DNA]</scope>
    <source>
        <strain evidence="1 2">KSX58</strain>
    </source>
</reference>
<evidence type="ECO:0000313" key="2">
    <source>
        <dbReference type="Proteomes" id="UP001627154"/>
    </source>
</evidence>
<accession>A0ABD2X5D1</accession>
<sequence length="200" mass="22990">MKRDAFGSIKKKSYTTYVVLIVSSKMVVAEILSRITTTQGSQVARNDPFAILTNDLLDALIYLALSRIGYRSSTFAFRQSPFNLKHVHRSTKELNCTTGCIRRWPAGTHTHTHTHTRARYSIAHRATYTCTKGLFPRYKENSCDDTPTRRRHCISAATVYIPMYKIYFSYKLKKILRCESDKSGQLDHEKIFCCHGKIIL</sequence>